<feature type="transmembrane region" description="Helical" evidence="6">
    <location>
        <begin position="12"/>
        <end position="32"/>
    </location>
</feature>
<evidence type="ECO:0000256" key="2">
    <source>
        <dbReference type="ARBA" id="ARBA00009142"/>
    </source>
</evidence>
<keyword evidence="4 6" id="KW-1133">Transmembrane helix</keyword>
<dbReference type="GO" id="GO:0005886">
    <property type="term" value="C:plasma membrane"/>
    <property type="evidence" value="ECO:0007669"/>
    <property type="project" value="UniProtKB-SubCell"/>
</dbReference>
<feature type="transmembrane region" description="Helical" evidence="6">
    <location>
        <begin position="77"/>
        <end position="94"/>
    </location>
</feature>
<name>A0A0W0W200_9GAMM</name>
<dbReference type="RefSeq" id="WP_234802493.1">
    <property type="nucleotide sequence ID" value="NZ_CAAAIB010000001.1"/>
</dbReference>
<dbReference type="EMBL" id="LNYL01000038">
    <property type="protein sequence ID" value="KTD26253.1"/>
    <property type="molecule type" value="Genomic_DNA"/>
</dbReference>
<comment type="similarity">
    <text evidence="2 6">Belongs to the 4-toluene sulfonate uptake permease (TSUP) (TC 2.A.102) family.</text>
</comment>
<evidence type="ECO:0000256" key="5">
    <source>
        <dbReference type="ARBA" id="ARBA00023136"/>
    </source>
</evidence>
<keyword evidence="8" id="KW-1185">Reference proteome</keyword>
<dbReference type="AlphaFoldDB" id="A0A0W0W200"/>
<feature type="transmembrane region" description="Helical" evidence="6">
    <location>
        <begin position="106"/>
        <end position="129"/>
    </location>
</feature>
<feature type="transmembrane region" description="Helical" evidence="6">
    <location>
        <begin position="245"/>
        <end position="265"/>
    </location>
</feature>
<dbReference type="Pfam" id="PF01925">
    <property type="entry name" value="TauE"/>
    <property type="match status" value="1"/>
</dbReference>
<feature type="transmembrane region" description="Helical" evidence="6">
    <location>
        <begin position="277"/>
        <end position="298"/>
    </location>
</feature>
<protein>
    <recommendedName>
        <fullName evidence="6">Probable membrane transporter protein</fullName>
    </recommendedName>
</protein>
<feature type="transmembrane region" description="Helical" evidence="6">
    <location>
        <begin position="212"/>
        <end position="233"/>
    </location>
</feature>
<comment type="caution">
    <text evidence="7">The sequence shown here is derived from an EMBL/GenBank/DDBJ whole genome shotgun (WGS) entry which is preliminary data.</text>
</comment>
<organism evidence="7 8">
    <name type="scientific">Legionella maceachernii</name>
    <dbReference type="NCBI Taxonomy" id="466"/>
    <lineage>
        <taxon>Bacteria</taxon>
        <taxon>Pseudomonadati</taxon>
        <taxon>Pseudomonadota</taxon>
        <taxon>Gammaproteobacteria</taxon>
        <taxon>Legionellales</taxon>
        <taxon>Legionellaceae</taxon>
        <taxon>Legionella</taxon>
    </lineage>
</organism>
<dbReference type="PANTHER" id="PTHR43483">
    <property type="entry name" value="MEMBRANE TRANSPORTER PROTEIN HI_0806-RELATED"/>
    <property type="match status" value="1"/>
</dbReference>
<keyword evidence="6" id="KW-1003">Cell membrane</keyword>
<gene>
    <name evidence="7" type="ORF">Lmac_1501</name>
</gene>
<accession>A0A0W0W200</accession>
<comment type="subcellular location">
    <subcellularLocation>
        <location evidence="6">Cell membrane</location>
        <topology evidence="6">Multi-pass membrane protein</topology>
    </subcellularLocation>
    <subcellularLocation>
        <location evidence="1">Membrane</location>
        <topology evidence="1">Multi-pass membrane protein</topology>
    </subcellularLocation>
</comment>
<dbReference type="PANTHER" id="PTHR43483:SF3">
    <property type="entry name" value="MEMBRANE TRANSPORTER PROTEIN HI_0806-RELATED"/>
    <property type="match status" value="1"/>
</dbReference>
<dbReference type="Proteomes" id="UP000054908">
    <property type="component" value="Unassembled WGS sequence"/>
</dbReference>
<dbReference type="STRING" id="466.Lmac_1501"/>
<evidence type="ECO:0000256" key="6">
    <source>
        <dbReference type="RuleBase" id="RU363041"/>
    </source>
</evidence>
<keyword evidence="3 6" id="KW-0812">Transmembrane</keyword>
<dbReference type="InterPro" id="IPR002781">
    <property type="entry name" value="TM_pro_TauE-like"/>
</dbReference>
<evidence type="ECO:0000313" key="8">
    <source>
        <dbReference type="Proteomes" id="UP000054908"/>
    </source>
</evidence>
<evidence type="ECO:0000313" key="7">
    <source>
        <dbReference type="EMBL" id="KTD26253.1"/>
    </source>
</evidence>
<evidence type="ECO:0000256" key="4">
    <source>
        <dbReference type="ARBA" id="ARBA00022989"/>
    </source>
</evidence>
<feature type="transmembrane region" description="Helical" evidence="6">
    <location>
        <begin position="38"/>
        <end position="65"/>
    </location>
</feature>
<sequence length="299" mass="32293">MWELLPRDDKGFFLIILGDPFITSVNIVEMLLHGSLYIVAGIIAGLVSGVMGIGGGIVVVPALAFIFNHKANFPHELVMQMAAGTSLAVMLFTSQSSIRTHYKQGVILWSVYRRLWPGIVMGAISGALISHKLSTFWLRMLFGFFLLFVSIKMLADMNKKEIKPYHFPPAWINGLINFVIGGIAGLLGVGGGALTVPYLSYCNLDIKKIAPISALSTLTVAAVGTVVFIITGANEPGLPMYSSGFVYWPAVLGIAIPSSFFAPLGAKLTYIIPVKQLKYGFIALLIATAIDLLILRGLF</sequence>
<evidence type="ECO:0000256" key="1">
    <source>
        <dbReference type="ARBA" id="ARBA00004141"/>
    </source>
</evidence>
<proteinExistence type="inferred from homology"/>
<dbReference type="PATRIC" id="fig|466.6.peg.1581"/>
<reference evidence="7 8" key="1">
    <citation type="submission" date="2015-11" db="EMBL/GenBank/DDBJ databases">
        <title>Genomic analysis of 38 Legionella species identifies large and diverse effector repertoires.</title>
        <authorList>
            <person name="Burstein D."/>
            <person name="Amaro F."/>
            <person name="Zusman T."/>
            <person name="Lifshitz Z."/>
            <person name="Cohen O."/>
            <person name="Gilbert J.A."/>
            <person name="Pupko T."/>
            <person name="Shuman H.A."/>
            <person name="Segal G."/>
        </authorList>
    </citation>
    <scope>NUCLEOTIDE SEQUENCE [LARGE SCALE GENOMIC DNA]</scope>
    <source>
        <strain evidence="7 8">PX-1-G2-E2</strain>
    </source>
</reference>
<feature type="transmembrane region" description="Helical" evidence="6">
    <location>
        <begin position="175"/>
        <end position="200"/>
    </location>
</feature>
<evidence type="ECO:0000256" key="3">
    <source>
        <dbReference type="ARBA" id="ARBA00022692"/>
    </source>
</evidence>
<feature type="transmembrane region" description="Helical" evidence="6">
    <location>
        <begin position="136"/>
        <end position="155"/>
    </location>
</feature>
<keyword evidence="5 6" id="KW-0472">Membrane</keyword>